<dbReference type="AlphaFoldDB" id="A0A7W3LZ76"/>
<protein>
    <submittedName>
        <fullName evidence="2">Low temperature requirement protein LtrA</fullName>
    </submittedName>
</protein>
<dbReference type="PANTHER" id="PTHR36840">
    <property type="entry name" value="BLL5714 PROTEIN"/>
    <property type="match status" value="1"/>
</dbReference>
<feature type="transmembrane region" description="Helical" evidence="1">
    <location>
        <begin position="159"/>
        <end position="180"/>
    </location>
</feature>
<keyword evidence="1" id="KW-0812">Transmembrane</keyword>
<keyword evidence="1" id="KW-0472">Membrane</keyword>
<comment type="caution">
    <text evidence="2">The sequence shown here is derived from an EMBL/GenBank/DDBJ whole genome shotgun (WGS) entry which is preliminary data.</text>
</comment>
<feature type="transmembrane region" description="Helical" evidence="1">
    <location>
        <begin position="127"/>
        <end position="147"/>
    </location>
</feature>
<reference evidence="2 3" key="1">
    <citation type="submission" date="2020-08" db="EMBL/GenBank/DDBJ databases">
        <title>Genomic Encyclopedia of Type Strains, Phase IV (KMG-IV): sequencing the most valuable type-strain genomes for metagenomic binning, comparative biology and taxonomic classification.</title>
        <authorList>
            <person name="Goeker M."/>
        </authorList>
    </citation>
    <scope>NUCLEOTIDE SEQUENCE [LARGE SCALE GENOMIC DNA]</scope>
    <source>
        <strain evidence="2 3">DSM 44197</strain>
    </source>
</reference>
<dbReference type="Proteomes" id="UP000572680">
    <property type="component" value="Unassembled WGS sequence"/>
</dbReference>
<name>A0A7W3LZ76_ACTNM</name>
<dbReference type="EMBL" id="JACJIA010000019">
    <property type="protein sequence ID" value="MBA8956957.1"/>
    <property type="molecule type" value="Genomic_DNA"/>
</dbReference>
<organism evidence="2 3">
    <name type="scientific">Actinomadura namibiensis</name>
    <dbReference type="NCBI Taxonomy" id="182080"/>
    <lineage>
        <taxon>Bacteria</taxon>
        <taxon>Bacillati</taxon>
        <taxon>Actinomycetota</taxon>
        <taxon>Actinomycetes</taxon>
        <taxon>Streptosporangiales</taxon>
        <taxon>Thermomonosporaceae</taxon>
        <taxon>Actinomadura</taxon>
    </lineage>
</organism>
<keyword evidence="1" id="KW-1133">Transmembrane helix</keyword>
<gene>
    <name evidence="2" type="ORF">HNR61_008647</name>
</gene>
<feature type="transmembrane region" description="Helical" evidence="1">
    <location>
        <begin position="89"/>
        <end position="107"/>
    </location>
</feature>
<feature type="transmembrane region" description="Helical" evidence="1">
    <location>
        <begin position="59"/>
        <end position="77"/>
    </location>
</feature>
<dbReference type="InterPro" id="IPR010640">
    <property type="entry name" value="Low_temperature_requirement_A"/>
</dbReference>
<sequence length="237" mass="24887">MAGDLGCMALWALAVFVVPQGWMLAVWLLAAACELAVPPWAESAGRTPWHPHHITERYGLLTIIVLGEVVLSSTNTVREGLAGAHSAGLWPVAAGGLVTVFALWWVYFPMSSAGLLEGRRTAVLWGYGHYVIFASGAAVGAGIAVNATRSAHHAHVSTAVAGLALGVPVFLYLLTTWLLLVRPHGADAPFGWTMPLVGLLAVAARLTPWPVPVIGALMAALIGLSVLARNTRLGRLA</sequence>
<evidence type="ECO:0000313" key="2">
    <source>
        <dbReference type="EMBL" id="MBA8956957.1"/>
    </source>
</evidence>
<keyword evidence="3" id="KW-1185">Reference proteome</keyword>
<proteinExistence type="predicted"/>
<evidence type="ECO:0000256" key="1">
    <source>
        <dbReference type="SAM" id="Phobius"/>
    </source>
</evidence>
<dbReference type="Pfam" id="PF06772">
    <property type="entry name" value="LtrA"/>
    <property type="match status" value="1"/>
</dbReference>
<accession>A0A7W3LZ76</accession>
<evidence type="ECO:0000313" key="3">
    <source>
        <dbReference type="Proteomes" id="UP000572680"/>
    </source>
</evidence>
<dbReference type="PANTHER" id="PTHR36840:SF1">
    <property type="entry name" value="BLL5714 PROTEIN"/>
    <property type="match status" value="1"/>
</dbReference>
<feature type="transmembrane region" description="Helical" evidence="1">
    <location>
        <begin position="209"/>
        <end position="228"/>
    </location>
</feature>